<reference evidence="2 3" key="1">
    <citation type="journal article" date="2024" name="Science">
        <title>Giant polyketide synthase enzymes in the biosynthesis of giant marine polyether toxins.</title>
        <authorList>
            <person name="Fallon T.R."/>
            <person name="Shende V.V."/>
            <person name="Wierzbicki I.H."/>
            <person name="Pendleton A.L."/>
            <person name="Watervoot N.F."/>
            <person name="Auber R.P."/>
            <person name="Gonzalez D.J."/>
            <person name="Wisecaver J.H."/>
            <person name="Moore B.S."/>
        </authorList>
    </citation>
    <scope>NUCLEOTIDE SEQUENCE [LARGE SCALE GENOMIC DNA]</scope>
    <source>
        <strain evidence="2 3">12B1</strain>
    </source>
</reference>
<evidence type="ECO:0008006" key="4">
    <source>
        <dbReference type="Google" id="ProtNLM"/>
    </source>
</evidence>
<feature type="region of interest" description="Disordered" evidence="1">
    <location>
        <begin position="503"/>
        <end position="535"/>
    </location>
</feature>
<dbReference type="AlphaFoldDB" id="A0AB34JUE0"/>
<gene>
    <name evidence="2" type="ORF">AB1Y20_020194</name>
</gene>
<organism evidence="2 3">
    <name type="scientific">Prymnesium parvum</name>
    <name type="common">Toxic golden alga</name>
    <dbReference type="NCBI Taxonomy" id="97485"/>
    <lineage>
        <taxon>Eukaryota</taxon>
        <taxon>Haptista</taxon>
        <taxon>Haptophyta</taxon>
        <taxon>Prymnesiophyceae</taxon>
        <taxon>Prymnesiales</taxon>
        <taxon>Prymnesiaceae</taxon>
        <taxon>Prymnesium</taxon>
    </lineage>
</organism>
<feature type="compositionally biased region" description="Polar residues" evidence="1">
    <location>
        <begin position="108"/>
        <end position="118"/>
    </location>
</feature>
<evidence type="ECO:0000313" key="3">
    <source>
        <dbReference type="Proteomes" id="UP001515480"/>
    </source>
</evidence>
<feature type="region of interest" description="Disordered" evidence="1">
    <location>
        <begin position="196"/>
        <end position="245"/>
    </location>
</feature>
<evidence type="ECO:0000256" key="1">
    <source>
        <dbReference type="SAM" id="MobiDB-lite"/>
    </source>
</evidence>
<sequence>MSPLTCCSPQCSNHRLTHLNPQAARAERAVPEHRGAAQQTLFQTVSFVPQDLSAHKDQSVIPTVFYSGPRQFREEYRQLLGLATEPASVASRSQGNPKPACTGAHGDNSLSASGSGDSQEVRCDCARGSEAHAAKVTERRYSPSAEELARVQQRRDVALKQWASKAAALRDRRGELHKVLLKRVGSTMEQGARLTASASRLPVSPGGGDEESYSAEEQATSTLYEQPSESLAPRTSGMKRSVSRGASFRERATGVDWTREFVMLRQLEEAISKEDEVDLAQKLEEVREKVSSEGRFGSQKEDVTRAGMLRMKELELSKMCKQMISALDERGIRVRDLVRLCFANSMYDKMTQTQFCDKMRALKILNGSEEVMGLMFRRVFDLDDAGMIDDQQLHNGVRRLSQQGPDAASPQAASRMRKSGRGLPQGCARFERQASSCTKQAPGLSKRVSTAECLENTASTDGLPRERYKRNTMKQLTYCGLLEPNCSADGASARGLLARSASVRSLSARGRSAHSPSSARSLSARSASPKRRPRR</sequence>
<feature type="region of interest" description="Disordered" evidence="1">
    <location>
        <begin position="400"/>
        <end position="424"/>
    </location>
</feature>
<dbReference type="EMBL" id="JBGBPQ010000004">
    <property type="protein sequence ID" value="KAL1525334.1"/>
    <property type="molecule type" value="Genomic_DNA"/>
</dbReference>
<feature type="compositionally biased region" description="Low complexity" evidence="1">
    <location>
        <begin position="503"/>
        <end position="527"/>
    </location>
</feature>
<accession>A0AB34JUE0</accession>
<feature type="compositionally biased region" description="Polar residues" evidence="1">
    <location>
        <begin position="215"/>
        <end position="229"/>
    </location>
</feature>
<evidence type="ECO:0000313" key="2">
    <source>
        <dbReference type="EMBL" id="KAL1525334.1"/>
    </source>
</evidence>
<name>A0AB34JUE0_PRYPA</name>
<keyword evidence="3" id="KW-1185">Reference proteome</keyword>
<protein>
    <recommendedName>
        <fullName evidence="4">EF-hand domain-containing protein</fullName>
    </recommendedName>
</protein>
<dbReference type="Proteomes" id="UP001515480">
    <property type="component" value="Unassembled WGS sequence"/>
</dbReference>
<comment type="caution">
    <text evidence="2">The sequence shown here is derived from an EMBL/GenBank/DDBJ whole genome shotgun (WGS) entry which is preliminary data.</text>
</comment>
<proteinExistence type="predicted"/>
<feature type="region of interest" description="Disordered" evidence="1">
    <location>
        <begin position="87"/>
        <end position="121"/>
    </location>
</feature>